<comment type="caution">
    <text evidence="2">The sequence shown here is derived from an EMBL/GenBank/DDBJ whole genome shotgun (WGS) entry which is preliminary data.</text>
</comment>
<dbReference type="STRING" id="2070753.A0A3A2ZBE4"/>
<accession>A0A3A2ZBE4</accession>
<evidence type="ECO:0000256" key="1">
    <source>
        <dbReference type="SAM" id="MobiDB-lite"/>
    </source>
</evidence>
<organism evidence="2 3">
    <name type="scientific">Aspergillus sclerotialis</name>
    <dbReference type="NCBI Taxonomy" id="2070753"/>
    <lineage>
        <taxon>Eukaryota</taxon>
        <taxon>Fungi</taxon>
        <taxon>Dikarya</taxon>
        <taxon>Ascomycota</taxon>
        <taxon>Pezizomycotina</taxon>
        <taxon>Eurotiomycetes</taxon>
        <taxon>Eurotiomycetidae</taxon>
        <taxon>Eurotiales</taxon>
        <taxon>Aspergillaceae</taxon>
        <taxon>Aspergillus</taxon>
        <taxon>Aspergillus subgen. Polypaecilum</taxon>
    </lineage>
</organism>
<dbReference type="Proteomes" id="UP000266188">
    <property type="component" value="Unassembled WGS sequence"/>
</dbReference>
<proteinExistence type="predicted"/>
<dbReference type="AlphaFoldDB" id="A0A3A2ZBE4"/>
<gene>
    <name evidence="2" type="ORF">PHISCL_07191</name>
</gene>
<keyword evidence="3" id="KW-1185">Reference proteome</keyword>
<protein>
    <submittedName>
        <fullName evidence="2">Uncharacterized protein</fullName>
    </submittedName>
</protein>
<dbReference type="EMBL" id="MVGC01000304">
    <property type="protein sequence ID" value="RJE20478.1"/>
    <property type="molecule type" value="Genomic_DNA"/>
</dbReference>
<name>A0A3A2ZBE4_9EURO</name>
<dbReference type="OrthoDB" id="5389734at2759"/>
<evidence type="ECO:0000313" key="2">
    <source>
        <dbReference type="EMBL" id="RJE20478.1"/>
    </source>
</evidence>
<feature type="region of interest" description="Disordered" evidence="1">
    <location>
        <begin position="1"/>
        <end position="35"/>
    </location>
</feature>
<sequence length="88" mass="9992">MASTSTDPEELAIPVDRRKADSYSPAHPIPQLQGPFDESILEANEGTGNKWAVDIDAQTRRRDLLEKAEYERLCGRKWRQRPGERQAA</sequence>
<reference evidence="3" key="1">
    <citation type="submission" date="2017-02" db="EMBL/GenBank/DDBJ databases">
        <authorList>
            <person name="Tafer H."/>
            <person name="Lopandic K."/>
        </authorList>
    </citation>
    <scope>NUCLEOTIDE SEQUENCE [LARGE SCALE GENOMIC DNA]</scope>
    <source>
        <strain evidence="3">CBS 366.77</strain>
    </source>
</reference>
<evidence type="ECO:0000313" key="3">
    <source>
        <dbReference type="Proteomes" id="UP000266188"/>
    </source>
</evidence>